<dbReference type="Gene3D" id="2.40.420.20">
    <property type="match status" value="1"/>
</dbReference>
<dbReference type="NCBIfam" id="TIGR01730">
    <property type="entry name" value="RND_mfp"/>
    <property type="match status" value="1"/>
</dbReference>
<evidence type="ECO:0000259" key="5">
    <source>
        <dbReference type="Pfam" id="PF25954"/>
    </source>
</evidence>
<feature type="compositionally biased region" description="Low complexity" evidence="2">
    <location>
        <begin position="376"/>
        <end position="389"/>
    </location>
</feature>
<dbReference type="Gene3D" id="1.10.287.470">
    <property type="entry name" value="Helix hairpin bin"/>
    <property type="match status" value="1"/>
</dbReference>
<comment type="similarity">
    <text evidence="1">Belongs to the membrane fusion protein (MFP) (TC 8.A.1) family.</text>
</comment>
<accession>A0A9D7JYM8</accession>
<dbReference type="Gene3D" id="2.40.50.100">
    <property type="match status" value="1"/>
</dbReference>
<dbReference type="InterPro" id="IPR058625">
    <property type="entry name" value="MdtA-like_BSH"/>
</dbReference>
<evidence type="ECO:0000256" key="1">
    <source>
        <dbReference type="ARBA" id="ARBA00009477"/>
    </source>
</evidence>
<dbReference type="InterPro" id="IPR058624">
    <property type="entry name" value="MdtA-like_HH"/>
</dbReference>
<protein>
    <submittedName>
        <fullName evidence="7">Efflux RND transporter periplasmic adaptor subunit</fullName>
    </submittedName>
</protein>
<feature type="region of interest" description="Disordered" evidence="2">
    <location>
        <begin position="374"/>
        <end position="412"/>
    </location>
</feature>
<sequence length="412" mass="42511">MSLPLSPLSKSKRFRVIALVAAGLIALAVYAYFANRTPSVASMPAGAAAPGGKPGAGGPPAGGFPMAVELVTVAPTSLSIDVSAVGSLRSNESVTLRPETAGRISSIGFKDGMAVAKGAVLVALDDAMQAAELAQARANLELARSTQKRNEDLHQRKFISGQALDSSAATLRVQEAAVALAQAKLAKTRIRAPFAGVVGIRNIGIGDYVKDGQELINLEDMQTLKVDFRLPEAMLARLSIGQAIEVTADAQPDEGFTATLDAINPLVDANGRSISCLARLDNAAGKLRPGMFVRARLILDARDNALMIPEQALVADPVQAFVFTVIEGKAKKVPVKTGLRRNAQLEIVEGLKAGDVVVTAGQLKLRDGAPVRNVDAAPPAIAPAGAAPTAPAPASPEAKPGLKPDTPAKAAS</sequence>
<feature type="domain" description="CusB-like beta-barrel" evidence="5">
    <location>
        <begin position="227"/>
        <end position="297"/>
    </location>
</feature>
<evidence type="ECO:0000259" key="6">
    <source>
        <dbReference type="Pfam" id="PF25989"/>
    </source>
</evidence>
<feature type="domain" description="YknX-like C-terminal permuted SH3-like" evidence="6">
    <location>
        <begin position="306"/>
        <end position="372"/>
    </location>
</feature>
<evidence type="ECO:0000259" key="4">
    <source>
        <dbReference type="Pfam" id="PF25917"/>
    </source>
</evidence>
<dbReference type="EMBL" id="JADJUC010000002">
    <property type="protein sequence ID" value="MBK8523205.1"/>
    <property type="molecule type" value="Genomic_DNA"/>
</dbReference>
<dbReference type="SUPFAM" id="SSF111369">
    <property type="entry name" value="HlyD-like secretion proteins"/>
    <property type="match status" value="1"/>
</dbReference>
<dbReference type="InterPro" id="IPR006143">
    <property type="entry name" value="RND_pump_MFP"/>
</dbReference>
<name>A0A9D7JYM8_9PROT</name>
<dbReference type="PANTHER" id="PTHR30469">
    <property type="entry name" value="MULTIDRUG RESISTANCE PROTEIN MDTA"/>
    <property type="match status" value="1"/>
</dbReference>
<feature type="domain" description="Multidrug resistance protein MdtA-like alpha-helical hairpin" evidence="3">
    <location>
        <begin position="130"/>
        <end position="190"/>
    </location>
</feature>
<dbReference type="FunFam" id="2.40.30.170:FF:000010">
    <property type="entry name" value="Efflux RND transporter periplasmic adaptor subunit"/>
    <property type="match status" value="1"/>
</dbReference>
<gene>
    <name evidence="7" type="ORF">IPL58_03215</name>
</gene>
<dbReference type="PANTHER" id="PTHR30469:SF11">
    <property type="entry name" value="BLL4320 PROTEIN"/>
    <property type="match status" value="1"/>
</dbReference>
<organism evidence="7 8">
    <name type="scientific">Candidatus Proximibacter danicus</name>
    <dbReference type="NCBI Taxonomy" id="2954365"/>
    <lineage>
        <taxon>Bacteria</taxon>
        <taxon>Pseudomonadati</taxon>
        <taxon>Pseudomonadota</taxon>
        <taxon>Betaproteobacteria</taxon>
        <taxon>Candidatus Proximibacter</taxon>
    </lineage>
</organism>
<dbReference type="Pfam" id="PF25989">
    <property type="entry name" value="YknX_C"/>
    <property type="match status" value="1"/>
</dbReference>
<dbReference type="Pfam" id="PF25917">
    <property type="entry name" value="BSH_RND"/>
    <property type="match status" value="1"/>
</dbReference>
<comment type="caution">
    <text evidence="7">The sequence shown here is derived from an EMBL/GenBank/DDBJ whole genome shotgun (WGS) entry which is preliminary data.</text>
</comment>
<evidence type="ECO:0000259" key="3">
    <source>
        <dbReference type="Pfam" id="PF25876"/>
    </source>
</evidence>
<dbReference type="Pfam" id="PF25876">
    <property type="entry name" value="HH_MFP_RND"/>
    <property type="match status" value="1"/>
</dbReference>
<dbReference type="AlphaFoldDB" id="A0A9D7JYM8"/>
<proteinExistence type="inferred from homology"/>
<dbReference type="Gene3D" id="2.40.30.170">
    <property type="match status" value="1"/>
</dbReference>
<dbReference type="InterPro" id="IPR058637">
    <property type="entry name" value="YknX-like_C"/>
</dbReference>
<dbReference type="Proteomes" id="UP000886689">
    <property type="component" value="Unassembled WGS sequence"/>
</dbReference>
<evidence type="ECO:0000256" key="2">
    <source>
        <dbReference type="SAM" id="MobiDB-lite"/>
    </source>
</evidence>
<reference evidence="7" key="1">
    <citation type="submission" date="2020-10" db="EMBL/GenBank/DDBJ databases">
        <title>Connecting structure to function with the recovery of over 1000 high-quality activated sludge metagenome-assembled genomes encoding full-length rRNA genes using long-read sequencing.</title>
        <authorList>
            <person name="Singleton C.M."/>
            <person name="Petriglieri F."/>
            <person name="Kristensen J.M."/>
            <person name="Kirkegaard R.H."/>
            <person name="Michaelsen T.Y."/>
            <person name="Andersen M.H."/>
            <person name="Karst S.M."/>
            <person name="Dueholm M.S."/>
            <person name="Nielsen P.H."/>
            <person name="Albertsen M."/>
        </authorList>
    </citation>
    <scope>NUCLEOTIDE SEQUENCE</scope>
    <source>
        <strain evidence="7">Hirt_18-Q3-R61-65_BATAC.395</strain>
    </source>
</reference>
<dbReference type="GO" id="GO:1990281">
    <property type="term" value="C:efflux pump complex"/>
    <property type="evidence" value="ECO:0007669"/>
    <property type="project" value="TreeGrafter"/>
</dbReference>
<dbReference type="Pfam" id="PF25954">
    <property type="entry name" value="Beta-barrel_RND_2"/>
    <property type="match status" value="1"/>
</dbReference>
<dbReference type="InterPro" id="IPR058792">
    <property type="entry name" value="Beta-barrel_RND_2"/>
</dbReference>
<dbReference type="GO" id="GO:0015562">
    <property type="term" value="F:efflux transmembrane transporter activity"/>
    <property type="evidence" value="ECO:0007669"/>
    <property type="project" value="TreeGrafter"/>
</dbReference>
<evidence type="ECO:0000313" key="8">
    <source>
        <dbReference type="Proteomes" id="UP000886689"/>
    </source>
</evidence>
<evidence type="ECO:0000313" key="7">
    <source>
        <dbReference type="EMBL" id="MBK8523205.1"/>
    </source>
</evidence>
<feature type="domain" description="Multidrug resistance protein MdtA-like barrel-sandwich hybrid" evidence="4">
    <location>
        <begin position="93"/>
        <end position="215"/>
    </location>
</feature>